<organism evidence="1 2">
    <name type="scientific">Aspergillus melleus</name>
    <dbReference type="NCBI Taxonomy" id="138277"/>
    <lineage>
        <taxon>Eukaryota</taxon>
        <taxon>Fungi</taxon>
        <taxon>Dikarya</taxon>
        <taxon>Ascomycota</taxon>
        <taxon>Pezizomycotina</taxon>
        <taxon>Eurotiomycetes</taxon>
        <taxon>Eurotiomycetidae</taxon>
        <taxon>Eurotiales</taxon>
        <taxon>Aspergillaceae</taxon>
        <taxon>Aspergillus</taxon>
        <taxon>Aspergillus subgen. Circumdati</taxon>
    </lineage>
</organism>
<reference evidence="1 2" key="1">
    <citation type="journal article" date="2023" name="ACS Omega">
        <title>Identification of the Neoaspergillic Acid Biosynthesis Gene Cluster by Establishing an In Vitro CRISPR-Ribonucleoprotein Genetic System in Aspergillus melleus.</title>
        <authorList>
            <person name="Yuan B."/>
            <person name="Grau M.F."/>
            <person name="Murata R.M."/>
            <person name="Torok T."/>
            <person name="Venkateswaran K."/>
            <person name="Stajich J.E."/>
            <person name="Wang C.C.C."/>
        </authorList>
    </citation>
    <scope>NUCLEOTIDE SEQUENCE [LARGE SCALE GENOMIC DNA]</scope>
    <source>
        <strain evidence="1 2">IMV 1140</strain>
    </source>
</reference>
<evidence type="ECO:0000313" key="1">
    <source>
        <dbReference type="EMBL" id="KAK1147038.1"/>
    </source>
</evidence>
<gene>
    <name evidence="1" type="ORF">N8T08_002366</name>
</gene>
<accession>A0ACC3B9J0</accession>
<proteinExistence type="predicted"/>
<dbReference type="Proteomes" id="UP001177260">
    <property type="component" value="Unassembled WGS sequence"/>
</dbReference>
<name>A0ACC3B9J0_9EURO</name>
<protein>
    <submittedName>
        <fullName evidence="1">Uncharacterized protein</fullName>
    </submittedName>
</protein>
<keyword evidence="2" id="KW-1185">Reference proteome</keyword>
<dbReference type="EMBL" id="JAOPJF010000014">
    <property type="protein sequence ID" value="KAK1147038.1"/>
    <property type="molecule type" value="Genomic_DNA"/>
</dbReference>
<sequence length="886" mass="95674">MAQIARSQMRDLVSNVSRIPLPLWTAGLSTIGSFMLLRWANSYLSKWGLNNNVKDNTWDWSREIVVVTGGSGGIGAKIISSLAGRNIKVIILDVVEPSKSLVRNVFFYKVDITNVENLQAIAKRIRSEHGDPTVLINNAGTGSGRPILEIPTAQAQKVFNVNILSHFSLIREFLPSMVARNHGHVVTMASTASFLTQGANVDYSCTKAAALSFHEGLGQELGFVYKAPSVRTTIVHPSWVRTAMIQRFLDKGLVNNVAIDPEDVAEAVVNQILSGYGAQIVLPSSLGWLSLFRGLPSWWQEKMRGWLTFFGFTTFATLAVSCQCCSTFSDMDAQYPFASRDDIWRVFEELKELHATQFEQAERIARLERRRDEDAKLRSVWGPLSPFPSSVGGTVSTEPIFHSPADAFKGFDQGHHSGAVTTMGLDNEDEPRRGTSRANSVRFDESAIHGYYGQTSRSSSEIPLRTGSGMGAHPLTERSLSHRSDGRQSSSGHSHHSARANSLGLDTTSKMMGLSANGSPLIPPPGLFLLGPVPCIIRCWLTTNFSNDSLLYAAVCSGSYVSSLGTTMIRKLGLEDLVIQEDGLQFIKLPMYLPEASVHQASSRPSSPEPQVPSLAVRFLVREVDPSDPSIQIAIGSDVLRSHNADVLFSQDKIIMVDDERNKISIPLVRPEDDSAFKSLRTVSGGSLFPRIESHQGNEINGHSNVGLIGQPIGSPSQTRSARSMSASASGSIEESQESREAQSWDNHELPGAENPQASNKPAGSSESQAAGSTKVEPVGVWGSWKRDSKLDASASAAGRASRGRPMKVLRPTKASSRTPPVGSAPRSSSADPGETPASSQPASSRASPDEPRTGKPWGSNPIGGASAFGWLNSAQPPSRAVTNPK</sequence>
<evidence type="ECO:0000313" key="2">
    <source>
        <dbReference type="Proteomes" id="UP001177260"/>
    </source>
</evidence>
<comment type="caution">
    <text evidence="1">The sequence shown here is derived from an EMBL/GenBank/DDBJ whole genome shotgun (WGS) entry which is preliminary data.</text>
</comment>